<comment type="caution">
    <text evidence="2">The sequence shown here is derived from an EMBL/GenBank/DDBJ whole genome shotgun (WGS) entry which is preliminary data.</text>
</comment>
<dbReference type="GO" id="GO:0004103">
    <property type="term" value="F:choline kinase activity"/>
    <property type="evidence" value="ECO:0007669"/>
    <property type="project" value="TreeGrafter"/>
</dbReference>
<dbReference type="InParanoid" id="Q5CUP2"/>
<name>Q5CUP2_CRYPI</name>
<dbReference type="Gene3D" id="3.90.1200.10">
    <property type="match status" value="1"/>
</dbReference>
<dbReference type="FunCoup" id="Q5CUP2">
    <property type="interactions" value="20"/>
</dbReference>
<organism evidence="2 3">
    <name type="scientific">Cryptosporidium parvum (strain Iowa II)</name>
    <dbReference type="NCBI Taxonomy" id="353152"/>
    <lineage>
        <taxon>Eukaryota</taxon>
        <taxon>Sar</taxon>
        <taxon>Alveolata</taxon>
        <taxon>Apicomplexa</taxon>
        <taxon>Conoidasida</taxon>
        <taxon>Coccidia</taxon>
        <taxon>Eucoccidiorida</taxon>
        <taxon>Eimeriorina</taxon>
        <taxon>Cryptosporidiidae</taxon>
        <taxon>Cryptosporidium</taxon>
    </lineage>
</organism>
<keyword evidence="4" id="KW-0002">3D-structure</keyword>
<reference evidence="4" key="2">
    <citation type="submission" date="2010-03" db="PDB data bank">
        <title>Crystal structure of choline kinase from Cryptosporidium parvum Iowa II, cgd3_2030.</title>
        <authorList>
            <person name="Qiu W."/>
            <person name="Wernimont A."/>
            <person name="Hills T."/>
            <person name="Lew J."/>
            <person name="Artz J.D."/>
            <person name="Xiao T."/>
            <person name="Allali-Hassani A."/>
            <person name="Vedadi M."/>
            <person name="Kozieradzki I."/>
            <person name="Cossar D."/>
            <person name="Bountra C."/>
            <person name="Weigelt J."/>
            <person name="Arrowsmith C.H."/>
            <person name="Edwards A.M."/>
            <person name="Hui R."/>
            <person name="Ma D."/>
        </authorList>
    </citation>
    <scope>X-RAY CRYSTALLOGRAPHY (2.35 ANGSTROMS) IN COMPLEX WITH ADP AND MG(2+)</scope>
</reference>
<dbReference type="KEGG" id="cpv:cgd3_2030"/>
<keyword evidence="3" id="KW-1185">Reference proteome</keyword>
<dbReference type="AlphaFoldDB" id="Q5CUP2"/>
<sequence length="405" mass="47537">KKKKEMPFPNKKIELGDKLSESIRSFSTITDTEIIIGICRKNIPGWKEINESYIEVKQIFSGLTNQLFVVSIVNESMSLSLKHPRILFRIYGKHVGKFYDSKVELDVFRYLSNINIAPNIIADFPEGRIEEFIDGEPLTTKQLQLTHICVEVAKNMGSLHIINSKRADFPSRFDKEPILFKRIYLWREEAKIQVSKNNFQIDKELYSKILEEIDQLEELIMGGEKFSMERALELKLYSPAFSLVFAHNDLQENNLLQTQNNIRMIDYEYSAINFAGADIANYFCEYIYDYCSEKQPYFKFKYEDYPCEELRKLFISVYLSQTLQEQVMPSQQIVHIMTKAVEVFTLISHITWGLWSIARTPGYQPNSVEFDFTEYANTRFTHYLQKKKELIDQGILPLNSWLFNL</sequence>
<keyword evidence="2" id="KW-0418">Kinase</keyword>
<evidence type="ECO:0000256" key="1">
    <source>
        <dbReference type="ARBA" id="ARBA00038211"/>
    </source>
</evidence>
<keyword evidence="4" id="KW-0547">Nucleotide-binding</keyword>
<keyword evidence="4" id="KW-0479">Metal-binding</keyword>
<feature type="binding site" evidence="4">
    <location>
        <position position="133"/>
    </location>
    <ligand>
        <name>ADP</name>
        <dbReference type="ChEBI" id="CHEBI:456216"/>
    </ligand>
</feature>
<feature type="binding site" evidence="4">
    <location>
        <position position="288"/>
    </location>
    <ligand>
        <name>Mg(2+)</name>
        <dbReference type="ChEBI" id="CHEBI:18420"/>
    </ligand>
</feature>
<gene>
    <name evidence="2" type="ORF">cgd3_2030</name>
</gene>
<dbReference type="InterPro" id="IPR011009">
    <property type="entry name" value="Kinase-like_dom_sf"/>
</dbReference>
<feature type="non-terminal residue" evidence="2">
    <location>
        <position position="1"/>
    </location>
</feature>
<dbReference type="EvolutionaryTrace" id="Q5CUP2"/>
<dbReference type="STRING" id="353152.Q5CUP2"/>
<proteinExistence type="evidence at protein level"/>
<dbReference type="RefSeq" id="XP_626772.1">
    <property type="nucleotide sequence ID" value="XM_626772.1"/>
</dbReference>
<feature type="binding site" evidence="4">
    <location>
        <position position="89"/>
    </location>
    <ligand>
        <name>ADP</name>
        <dbReference type="ChEBI" id="CHEBI:456216"/>
    </ligand>
</feature>
<dbReference type="GO" id="GO:0000166">
    <property type="term" value="F:nucleotide binding"/>
    <property type="evidence" value="ECO:0007669"/>
    <property type="project" value="UniProtKB-KW"/>
</dbReference>
<dbReference type="Proteomes" id="UP000006726">
    <property type="component" value="Chromosome 3"/>
</dbReference>
<evidence type="ECO:0000313" key="2">
    <source>
        <dbReference type="EMBL" id="EAK89273.1"/>
    </source>
</evidence>
<feature type="binding site" evidence="4">
    <location>
        <position position="63"/>
    </location>
    <ligand>
        <name>ADP</name>
        <dbReference type="ChEBI" id="CHEBI:456216"/>
    </ligand>
</feature>
<keyword evidence="2" id="KW-0808">Transferase</keyword>
<dbReference type="PDBsum" id="3MES"/>
<dbReference type="SMR" id="Q5CUP2"/>
<feature type="binding site" evidence="4">
    <location>
        <position position="131"/>
    </location>
    <ligand>
        <name>ADP</name>
        <dbReference type="ChEBI" id="CHEBI:456216"/>
    </ligand>
</feature>
<dbReference type="EMBL" id="AAEE01000004">
    <property type="protein sequence ID" value="EAK89273.1"/>
    <property type="molecule type" value="Genomic_DNA"/>
</dbReference>
<dbReference type="OMA" id="PLSCHEI"/>
<feature type="binding site" evidence="4">
    <location>
        <position position="285"/>
    </location>
    <ligand>
        <name>Mg(2+)</name>
        <dbReference type="ChEBI" id="CHEBI:18420"/>
    </ligand>
</feature>
<dbReference type="GeneID" id="3373788"/>
<dbReference type="Gene3D" id="3.30.200.20">
    <property type="entry name" value="Phosphorylase Kinase, domain 1"/>
    <property type="match status" value="1"/>
</dbReference>
<feature type="binding site" evidence="4">
    <location>
        <position position="65"/>
    </location>
    <ligand>
        <name>ADP</name>
        <dbReference type="ChEBI" id="CHEBI:456216"/>
    </ligand>
</feature>
<dbReference type="SUPFAM" id="SSF56112">
    <property type="entry name" value="Protein kinase-like (PK-like)"/>
    <property type="match status" value="1"/>
</dbReference>
<protein>
    <submittedName>
        <fullName evidence="2">Putative choline kinase</fullName>
    </submittedName>
</protein>
<dbReference type="Pfam" id="PF01633">
    <property type="entry name" value="Choline_kinase"/>
    <property type="match status" value="1"/>
</dbReference>
<accession>Q5CUP2</accession>
<dbReference type="OrthoDB" id="3649325at2759"/>
<dbReference type="CDD" id="cd14021">
    <property type="entry name" value="ChoK-like_euk"/>
    <property type="match status" value="1"/>
</dbReference>
<dbReference type="GO" id="GO:0006646">
    <property type="term" value="P:phosphatidylethanolamine biosynthetic process"/>
    <property type="evidence" value="ECO:0007669"/>
    <property type="project" value="TreeGrafter"/>
</dbReference>
<feature type="binding site" evidence="4">
    <location>
        <position position="130"/>
    </location>
    <ligand>
        <name>ADP</name>
        <dbReference type="ChEBI" id="CHEBI:456216"/>
    </ligand>
</feature>
<feature type="binding site" evidence="4">
    <location>
        <position position="64"/>
    </location>
    <ligand>
        <name>ADP</name>
        <dbReference type="ChEBI" id="CHEBI:456216"/>
    </ligand>
</feature>
<evidence type="ECO:0007829" key="4">
    <source>
        <dbReference type="PDB" id="3MES"/>
    </source>
</evidence>
<dbReference type="GO" id="GO:0046872">
    <property type="term" value="F:metal ion binding"/>
    <property type="evidence" value="ECO:0007669"/>
    <property type="project" value="UniProtKB-KW"/>
</dbReference>
<feature type="binding site" evidence="4">
    <location>
        <position position="252"/>
    </location>
    <ligand>
        <name>Mg(2+)</name>
        <dbReference type="ChEBI" id="CHEBI:18420"/>
    </ligand>
</feature>
<reference evidence="2 3" key="1">
    <citation type="journal article" date="2004" name="Science">
        <title>Complete genome sequence of the apicomplexan, Cryptosporidium parvum.</title>
        <authorList>
            <person name="Abrahamsen M.S."/>
            <person name="Templeton T.J."/>
            <person name="Enomoto S."/>
            <person name="Abrahante J.E."/>
            <person name="Zhu G."/>
            <person name="Lancto C.A."/>
            <person name="Deng M."/>
            <person name="Liu C."/>
            <person name="Widmer G."/>
            <person name="Tzipori S."/>
            <person name="Buck G.A."/>
            <person name="Xu P."/>
            <person name="Bankier A.T."/>
            <person name="Dear P.H."/>
            <person name="Konfortov B.A."/>
            <person name="Spriggs H.F."/>
            <person name="Iyer L."/>
            <person name="Anantharaman V."/>
            <person name="Aravind L."/>
            <person name="Kapur V."/>
        </authorList>
    </citation>
    <scope>NUCLEOTIDE SEQUENCE [LARGE SCALE GENOMIC DNA]</scope>
    <source>
        <strain evidence="3">Iowa II</strain>
    </source>
</reference>
<dbReference type="PANTHER" id="PTHR22603">
    <property type="entry name" value="CHOLINE/ETHANOALAMINE KINASE"/>
    <property type="match status" value="1"/>
</dbReference>
<evidence type="ECO:0000313" key="3">
    <source>
        <dbReference type="Proteomes" id="UP000006726"/>
    </source>
</evidence>
<dbReference type="PANTHER" id="PTHR22603:SF93">
    <property type="entry name" value="RE24176P"/>
    <property type="match status" value="1"/>
</dbReference>
<dbReference type="GO" id="GO:0005737">
    <property type="term" value="C:cytoplasm"/>
    <property type="evidence" value="ECO:0007669"/>
    <property type="project" value="TreeGrafter"/>
</dbReference>
<dbReference type="PDB" id="3MES">
    <property type="method" value="X-ray"/>
    <property type="resolution" value="2.35 A"/>
    <property type="chains" value="A/B=1-405"/>
</dbReference>
<dbReference type="GO" id="GO:0004305">
    <property type="term" value="F:ethanolamine kinase activity"/>
    <property type="evidence" value="ECO:0007669"/>
    <property type="project" value="TreeGrafter"/>
</dbReference>
<comment type="similarity">
    <text evidence="1">Belongs to the choline/ethanolamine kinase family.</text>
</comment>